<dbReference type="EMBL" id="JAAALK010000288">
    <property type="protein sequence ID" value="KAG8051693.1"/>
    <property type="molecule type" value="Genomic_DNA"/>
</dbReference>
<reference evidence="2" key="1">
    <citation type="journal article" date="2021" name="bioRxiv">
        <title>Whole Genome Assembly and Annotation of Northern Wild Rice, Zizania palustris L., Supports a Whole Genome Duplication in the Zizania Genus.</title>
        <authorList>
            <person name="Haas M."/>
            <person name="Kono T."/>
            <person name="Macchietto M."/>
            <person name="Millas R."/>
            <person name="McGilp L."/>
            <person name="Shao M."/>
            <person name="Duquette J."/>
            <person name="Hirsch C.N."/>
            <person name="Kimball J."/>
        </authorList>
    </citation>
    <scope>NUCLEOTIDE SEQUENCE</scope>
    <source>
        <tissue evidence="2">Fresh leaf tissue</tissue>
    </source>
</reference>
<comment type="caution">
    <text evidence="2">The sequence shown here is derived from an EMBL/GenBank/DDBJ whole genome shotgun (WGS) entry which is preliminary data.</text>
</comment>
<proteinExistence type="predicted"/>
<evidence type="ECO:0000256" key="1">
    <source>
        <dbReference type="SAM" id="MobiDB-lite"/>
    </source>
</evidence>
<gene>
    <name evidence="2" type="ORF">GUJ93_ZPchr0001g29306</name>
</gene>
<name>A0A8J5VL98_ZIZPA</name>
<reference evidence="2" key="2">
    <citation type="submission" date="2021-02" db="EMBL/GenBank/DDBJ databases">
        <authorList>
            <person name="Kimball J.A."/>
            <person name="Haas M.W."/>
            <person name="Macchietto M."/>
            <person name="Kono T."/>
            <person name="Duquette J."/>
            <person name="Shao M."/>
        </authorList>
    </citation>
    <scope>NUCLEOTIDE SEQUENCE</scope>
    <source>
        <tissue evidence="2">Fresh leaf tissue</tissue>
    </source>
</reference>
<organism evidence="2 3">
    <name type="scientific">Zizania palustris</name>
    <name type="common">Northern wild rice</name>
    <dbReference type="NCBI Taxonomy" id="103762"/>
    <lineage>
        <taxon>Eukaryota</taxon>
        <taxon>Viridiplantae</taxon>
        <taxon>Streptophyta</taxon>
        <taxon>Embryophyta</taxon>
        <taxon>Tracheophyta</taxon>
        <taxon>Spermatophyta</taxon>
        <taxon>Magnoliopsida</taxon>
        <taxon>Liliopsida</taxon>
        <taxon>Poales</taxon>
        <taxon>Poaceae</taxon>
        <taxon>BOP clade</taxon>
        <taxon>Oryzoideae</taxon>
        <taxon>Oryzeae</taxon>
        <taxon>Zizaniinae</taxon>
        <taxon>Zizania</taxon>
    </lineage>
</organism>
<feature type="compositionally biased region" description="Pro residues" evidence="1">
    <location>
        <begin position="46"/>
        <end position="60"/>
    </location>
</feature>
<evidence type="ECO:0000313" key="3">
    <source>
        <dbReference type="Proteomes" id="UP000729402"/>
    </source>
</evidence>
<dbReference type="Proteomes" id="UP000729402">
    <property type="component" value="Unassembled WGS sequence"/>
</dbReference>
<keyword evidence="3" id="KW-1185">Reference proteome</keyword>
<dbReference type="AlphaFoldDB" id="A0A8J5VL98"/>
<feature type="region of interest" description="Disordered" evidence="1">
    <location>
        <begin position="19"/>
        <end position="60"/>
    </location>
</feature>
<evidence type="ECO:0000313" key="2">
    <source>
        <dbReference type="EMBL" id="KAG8051693.1"/>
    </source>
</evidence>
<feature type="compositionally biased region" description="Low complexity" evidence="1">
    <location>
        <begin position="19"/>
        <end position="30"/>
    </location>
</feature>
<protein>
    <submittedName>
        <fullName evidence="2">Uncharacterized protein</fullName>
    </submittedName>
</protein>
<sequence length="125" mass="13122">MLCSHSHTFSLLCAASASPFRRSLRRSSPLPRLPPPEPSAVRTLRPPLPPPETAGPLLPPPEPSCAAAALCECALRSPVSAVSTLQVSSLCGSALCGLRLCALRSPVSSPGVARIFVQSLIRHHE</sequence>
<accession>A0A8J5VL98</accession>